<dbReference type="PANTHER" id="PTHR33673:SF29">
    <property type="match status" value="1"/>
</dbReference>
<feature type="compositionally biased region" description="Polar residues" evidence="1">
    <location>
        <begin position="1"/>
        <end position="10"/>
    </location>
</feature>
<feature type="compositionally biased region" description="Low complexity" evidence="1">
    <location>
        <begin position="53"/>
        <end position="74"/>
    </location>
</feature>
<accession>A0ABD2SUN2</accession>
<feature type="compositionally biased region" description="Basic and acidic residues" evidence="1">
    <location>
        <begin position="36"/>
        <end position="46"/>
    </location>
</feature>
<reference evidence="2 3" key="1">
    <citation type="submission" date="2024-05" db="EMBL/GenBank/DDBJ databases">
        <title>De novo assembly of an allotetraploid wild potato.</title>
        <authorList>
            <person name="Hosaka A.J."/>
        </authorList>
    </citation>
    <scope>NUCLEOTIDE SEQUENCE [LARGE SCALE GENOMIC DNA]</scope>
    <source>
        <tissue evidence="2">Young leaves</tissue>
    </source>
</reference>
<evidence type="ECO:0000313" key="3">
    <source>
        <dbReference type="Proteomes" id="UP001627284"/>
    </source>
</evidence>
<protein>
    <submittedName>
        <fullName evidence="2">Uncharacterized protein</fullName>
    </submittedName>
</protein>
<proteinExistence type="predicted"/>
<dbReference type="EMBL" id="JBJKTR010000013">
    <property type="protein sequence ID" value="KAL3347650.1"/>
    <property type="molecule type" value="Genomic_DNA"/>
</dbReference>
<dbReference type="Proteomes" id="UP001627284">
    <property type="component" value="Unassembled WGS sequence"/>
</dbReference>
<dbReference type="PANTHER" id="PTHR33673">
    <property type="entry name" value="SUPPRESSOR SRP40-LIKE PROTEIN"/>
    <property type="match status" value="1"/>
</dbReference>
<organism evidence="2 3">
    <name type="scientific">Solanum stoloniferum</name>
    <dbReference type="NCBI Taxonomy" id="62892"/>
    <lineage>
        <taxon>Eukaryota</taxon>
        <taxon>Viridiplantae</taxon>
        <taxon>Streptophyta</taxon>
        <taxon>Embryophyta</taxon>
        <taxon>Tracheophyta</taxon>
        <taxon>Spermatophyta</taxon>
        <taxon>Magnoliopsida</taxon>
        <taxon>eudicotyledons</taxon>
        <taxon>Gunneridae</taxon>
        <taxon>Pentapetalae</taxon>
        <taxon>asterids</taxon>
        <taxon>lamiids</taxon>
        <taxon>Solanales</taxon>
        <taxon>Solanaceae</taxon>
        <taxon>Solanoideae</taxon>
        <taxon>Solaneae</taxon>
        <taxon>Solanum</taxon>
    </lineage>
</organism>
<keyword evidence="3" id="KW-1185">Reference proteome</keyword>
<evidence type="ECO:0000256" key="1">
    <source>
        <dbReference type="SAM" id="MobiDB-lite"/>
    </source>
</evidence>
<name>A0ABD2SUN2_9SOLN</name>
<comment type="caution">
    <text evidence="2">The sequence shown here is derived from an EMBL/GenBank/DDBJ whole genome shotgun (WGS) entry which is preliminary data.</text>
</comment>
<feature type="region of interest" description="Disordered" evidence="1">
    <location>
        <begin position="1"/>
        <end position="74"/>
    </location>
</feature>
<dbReference type="AlphaFoldDB" id="A0ABD2SUN2"/>
<sequence length="439" mass="48796">MSPNYGSGNRNHSRIDAVVTKSETEAKSPIVFLPDSKQESKSRKSSDSILNDSVSRSSKSSELSYSTFSSSSGYSSDDFILMNPKIASNSISSNVPSSKFPLDAKPLSQADYNHLKLNTSTSSTSQVSDVTDESLLPTVSITKSPFIQVMDRQGGYDPNRVPSSIFESKSSTPKEWSAASEESLFSINVSLSRKSAELRMCVESETCEEISKSGKLISRHSSPVKGGEHMEKSSVFDTERGVIDRSNLIEAGSQHKSIKKQPHFEEEIKLRGNRDYSTAISHSEGNGGFRDSYNHFNGNDTALPFSTDRKSTEPLCHPAYYKKKKSRWSSCFSSCFSCGSCCSGCPSCSYKCSGCFSCKWPSLKCCSCKWPSWKCCSCKWPSWKCCSCKWPSWKCCSCKWPSWKCCSCEWPSWTCCSCNWLSCSCCCRKWSRKQGCCCK</sequence>
<evidence type="ECO:0000313" key="2">
    <source>
        <dbReference type="EMBL" id="KAL3347650.1"/>
    </source>
</evidence>
<gene>
    <name evidence="2" type="ORF">AABB24_021363</name>
</gene>